<evidence type="ECO:0000313" key="9">
    <source>
        <dbReference type="EMBL" id="VBB08834.1"/>
    </source>
</evidence>
<dbReference type="InterPro" id="IPR050161">
    <property type="entry name" value="Siro_Cobalamin_biosynth"/>
</dbReference>
<dbReference type="InterPro" id="IPR014776">
    <property type="entry name" value="4pyrrole_Mease_sub2"/>
</dbReference>
<comment type="similarity">
    <text evidence="6">Belongs to the precorrin methyltransferase family.</text>
</comment>
<accession>A0A498RBG0</accession>
<evidence type="ECO:0000259" key="7">
    <source>
        <dbReference type="Pfam" id="PF00590"/>
    </source>
</evidence>
<keyword evidence="3 6" id="KW-0808">Transferase</keyword>
<dbReference type="InterPro" id="IPR036108">
    <property type="entry name" value="4pyrrol_syn_uPrphyn_synt_sf"/>
</dbReference>
<dbReference type="RefSeq" id="WP_122629680.1">
    <property type="nucleotide sequence ID" value="NZ_UPPP01000098.1"/>
</dbReference>
<evidence type="ECO:0000256" key="5">
    <source>
        <dbReference type="ARBA" id="ARBA00023244"/>
    </source>
</evidence>
<dbReference type="GO" id="GO:0004851">
    <property type="term" value="F:uroporphyrin-III C-methyltransferase activity"/>
    <property type="evidence" value="ECO:0007669"/>
    <property type="project" value="UniProtKB-EC"/>
</dbReference>
<dbReference type="Gene3D" id="3.40.1010.10">
    <property type="entry name" value="Cobalt-precorrin-4 Transmethylase, Domain 1"/>
    <property type="match status" value="1"/>
</dbReference>
<dbReference type="Gene3D" id="3.40.50.10090">
    <property type="match status" value="2"/>
</dbReference>
<dbReference type="AlphaFoldDB" id="A0A498RBG0"/>
<dbReference type="NCBIfam" id="TIGR01469">
    <property type="entry name" value="cobA_cysG_Cterm"/>
    <property type="match status" value="1"/>
</dbReference>
<protein>
    <recommendedName>
        <fullName evidence="1">uroporphyrinogen-III C-methyltransferase</fullName>
        <ecNumber evidence="1">2.1.1.107</ecNumber>
    </recommendedName>
</protein>
<dbReference type="Pfam" id="PF00590">
    <property type="entry name" value="TP_methylase"/>
    <property type="match status" value="1"/>
</dbReference>
<organism evidence="9 10">
    <name type="scientific">Lucifera butyrica</name>
    <dbReference type="NCBI Taxonomy" id="1351585"/>
    <lineage>
        <taxon>Bacteria</taxon>
        <taxon>Bacillati</taxon>
        <taxon>Bacillota</taxon>
        <taxon>Negativicutes</taxon>
        <taxon>Veillonellales</taxon>
        <taxon>Veillonellaceae</taxon>
        <taxon>Lucifera</taxon>
    </lineage>
</organism>
<proteinExistence type="inferred from homology"/>
<dbReference type="PANTHER" id="PTHR45790">
    <property type="entry name" value="SIROHEME SYNTHASE-RELATED"/>
    <property type="match status" value="1"/>
</dbReference>
<dbReference type="FunFam" id="3.30.950.10:FF:000001">
    <property type="entry name" value="Siroheme synthase"/>
    <property type="match status" value="1"/>
</dbReference>
<feature type="domain" description="Tetrapyrrole methylase" evidence="7">
    <location>
        <begin position="6"/>
        <end position="217"/>
    </location>
</feature>
<dbReference type="Proteomes" id="UP000277811">
    <property type="component" value="Unassembled WGS sequence"/>
</dbReference>
<name>A0A498RBG0_9FIRM</name>
<dbReference type="GO" id="GO:0019354">
    <property type="term" value="P:siroheme biosynthetic process"/>
    <property type="evidence" value="ECO:0007669"/>
    <property type="project" value="InterPro"/>
</dbReference>
<dbReference type="CDD" id="cd11642">
    <property type="entry name" value="SUMT"/>
    <property type="match status" value="1"/>
</dbReference>
<dbReference type="OrthoDB" id="9815856at2"/>
<evidence type="ECO:0000313" key="10">
    <source>
        <dbReference type="Proteomes" id="UP000277811"/>
    </source>
</evidence>
<dbReference type="InterPro" id="IPR014777">
    <property type="entry name" value="4pyrrole_Mease_sub1"/>
</dbReference>
<dbReference type="PROSITE" id="PS00840">
    <property type="entry name" value="SUMT_2"/>
    <property type="match status" value="1"/>
</dbReference>
<keyword evidence="5" id="KW-0627">Porphyrin biosynthesis</keyword>
<reference evidence="9 10" key="1">
    <citation type="submission" date="2018-06" db="EMBL/GenBank/DDBJ databases">
        <authorList>
            <person name="Strepis N."/>
        </authorList>
    </citation>
    <scope>NUCLEOTIDE SEQUENCE [LARGE SCALE GENOMIC DNA]</scope>
    <source>
        <strain evidence="9">LUCI</strain>
    </source>
</reference>
<dbReference type="CDD" id="cd06578">
    <property type="entry name" value="HemD"/>
    <property type="match status" value="1"/>
</dbReference>
<evidence type="ECO:0000256" key="4">
    <source>
        <dbReference type="ARBA" id="ARBA00022691"/>
    </source>
</evidence>
<dbReference type="EMBL" id="UPPP01000098">
    <property type="protein sequence ID" value="VBB08834.1"/>
    <property type="molecule type" value="Genomic_DNA"/>
</dbReference>
<dbReference type="SUPFAM" id="SSF69618">
    <property type="entry name" value="HemD-like"/>
    <property type="match status" value="1"/>
</dbReference>
<evidence type="ECO:0000256" key="2">
    <source>
        <dbReference type="ARBA" id="ARBA00022603"/>
    </source>
</evidence>
<keyword evidence="2 6" id="KW-0489">Methyltransferase</keyword>
<sequence length="508" mass="54392">MKQGIVYLVGAGPGDYKLISMKAAELISLAEVIVYDRLADDRLLGLARPDVELIYVGKASSRHTMKQEEINQVLVEKALAGKMVVRLKGGDPFVFGRGGEEALYLLHNGIPFEVVPGITSAIAVPAYAGIPVTHRGIATSFAVVTGHEDPQKAESNIQWNKLATGVDTLLFLMGVENLPYITTKLMENGLDGKTPAAVVRWGTKPEQEVLVTTVATAAADVARENLQPPAVFIVGRVVNLRRQLAWFDNKPLFGKTVMVTRAREQASQLTARLEAMGARCLEAPSIRIAPPESYVPLDTAIEAIGSYQWLIFTSVNGVEAFFCRLHAAGKDTRSLGLKVAAIGAPTAERLSAFGVIADLVPLEFRAEGVIEALTGRIGAGTKILLPRAAVARDILPESLRRMGCQVDVVEAYRTLPGEFDGPELGERLRAGEIDLITFTSSSTVTNLLSLLGEAGNELIARIKVACIGPITAATCLENGIKPEIIAEEYTIHGLVAAIVAAEGRNSLV</sequence>
<evidence type="ECO:0000256" key="1">
    <source>
        <dbReference type="ARBA" id="ARBA00012162"/>
    </source>
</evidence>
<dbReference type="InterPro" id="IPR003043">
    <property type="entry name" value="Uropor_MeTrfase_CS"/>
</dbReference>
<dbReference type="GO" id="GO:0004852">
    <property type="term" value="F:uroporphyrinogen-III synthase activity"/>
    <property type="evidence" value="ECO:0007669"/>
    <property type="project" value="InterPro"/>
</dbReference>
<dbReference type="FunFam" id="3.40.1010.10:FF:000001">
    <property type="entry name" value="Siroheme synthase"/>
    <property type="match status" value="1"/>
</dbReference>
<dbReference type="SUPFAM" id="SSF53790">
    <property type="entry name" value="Tetrapyrrole methylase"/>
    <property type="match status" value="1"/>
</dbReference>
<evidence type="ECO:0000256" key="6">
    <source>
        <dbReference type="RuleBase" id="RU003960"/>
    </source>
</evidence>
<dbReference type="PANTHER" id="PTHR45790:SF3">
    <property type="entry name" value="S-ADENOSYL-L-METHIONINE-DEPENDENT UROPORPHYRINOGEN III METHYLTRANSFERASE, CHLOROPLASTIC"/>
    <property type="match status" value="1"/>
</dbReference>
<dbReference type="InterPro" id="IPR006366">
    <property type="entry name" value="CobA/CysG_C"/>
</dbReference>
<keyword evidence="10" id="KW-1185">Reference proteome</keyword>
<dbReference type="Pfam" id="PF02602">
    <property type="entry name" value="HEM4"/>
    <property type="match status" value="1"/>
</dbReference>
<dbReference type="FunFam" id="3.40.50.10090:FF:000001">
    <property type="entry name" value="Bifunctional uroporphyrinogen-III C-methyltransferase/uroporphyrinogen-III synthase"/>
    <property type="match status" value="1"/>
</dbReference>
<dbReference type="Gene3D" id="3.30.950.10">
    <property type="entry name" value="Methyltransferase, Cobalt-precorrin-4 Transmethylase, Domain 2"/>
    <property type="match status" value="1"/>
</dbReference>
<evidence type="ECO:0000256" key="3">
    <source>
        <dbReference type="ARBA" id="ARBA00022679"/>
    </source>
</evidence>
<dbReference type="InterPro" id="IPR035996">
    <property type="entry name" value="4pyrrol_Methylase_sf"/>
</dbReference>
<dbReference type="GO" id="GO:0032259">
    <property type="term" value="P:methylation"/>
    <property type="evidence" value="ECO:0007669"/>
    <property type="project" value="UniProtKB-KW"/>
</dbReference>
<dbReference type="InterPro" id="IPR003754">
    <property type="entry name" value="4pyrrol_synth_uPrphyn_synth"/>
</dbReference>
<dbReference type="InterPro" id="IPR000878">
    <property type="entry name" value="4pyrrol_Mease"/>
</dbReference>
<keyword evidence="4" id="KW-0949">S-adenosyl-L-methionine</keyword>
<dbReference type="EC" id="2.1.1.107" evidence="1"/>
<dbReference type="NCBIfam" id="NF004790">
    <property type="entry name" value="PRK06136.1"/>
    <property type="match status" value="1"/>
</dbReference>
<evidence type="ECO:0000259" key="8">
    <source>
        <dbReference type="Pfam" id="PF02602"/>
    </source>
</evidence>
<feature type="domain" description="Tetrapyrrole biosynthesis uroporphyrinogen III synthase" evidence="8">
    <location>
        <begin position="268"/>
        <end position="496"/>
    </location>
</feature>
<gene>
    <name evidence="9" type="ORF">LUCI_4115</name>
</gene>